<dbReference type="InterPro" id="IPR050626">
    <property type="entry name" value="Peptidase_M16"/>
</dbReference>
<dbReference type="GO" id="GO:0006508">
    <property type="term" value="P:proteolysis"/>
    <property type="evidence" value="ECO:0007669"/>
    <property type="project" value="UniProtKB-KW"/>
</dbReference>
<dbReference type="InterPro" id="IPR011249">
    <property type="entry name" value="Metalloenz_LuxS/M16"/>
</dbReference>
<keyword evidence="6" id="KW-0862">Zinc</keyword>
<evidence type="ECO:0000313" key="13">
    <source>
        <dbReference type="Proteomes" id="UP000541425"/>
    </source>
</evidence>
<evidence type="ECO:0000256" key="1">
    <source>
        <dbReference type="ARBA" id="ARBA00001947"/>
    </source>
</evidence>
<dbReference type="GO" id="GO:0046872">
    <property type="term" value="F:metal ion binding"/>
    <property type="evidence" value="ECO:0007669"/>
    <property type="project" value="UniProtKB-KW"/>
</dbReference>
<dbReference type="InterPro" id="IPR001431">
    <property type="entry name" value="Pept_M16_Zn_BS"/>
</dbReference>
<gene>
    <name evidence="12" type="ORF">FHS60_000667</name>
</gene>
<dbReference type="Gene3D" id="3.30.830.10">
    <property type="entry name" value="Metalloenzyme, LuxS/M16 peptidase-like"/>
    <property type="match status" value="4"/>
</dbReference>
<keyword evidence="9" id="KW-0732">Signal</keyword>
<dbReference type="Pfam" id="PF00675">
    <property type="entry name" value="Peptidase_M16"/>
    <property type="match status" value="1"/>
</dbReference>
<dbReference type="InterPro" id="IPR011765">
    <property type="entry name" value="Pept_M16_N"/>
</dbReference>
<evidence type="ECO:0000259" key="10">
    <source>
        <dbReference type="Pfam" id="PF00675"/>
    </source>
</evidence>
<feature type="signal peptide" evidence="9">
    <location>
        <begin position="1"/>
        <end position="24"/>
    </location>
</feature>
<feature type="chain" id="PRO_5031540731" evidence="9">
    <location>
        <begin position="25"/>
        <end position="957"/>
    </location>
</feature>
<dbReference type="AlphaFoldDB" id="A0A7W5UV98"/>
<comment type="similarity">
    <text evidence="2 8">Belongs to the peptidase M16 family.</text>
</comment>
<sequence>MKQFKKTLLFLLTLALLPAMQVFAQQIQQIPQLPIDPAVRMGVLPNGMTYYIRHNNLPEKQAFFYIVQKVGSVQEEESQRGLAHFLEHMAFGGTTNFPGSGIINYTQRIGVKFGENLNAYTSTDETVYNIDNVPVTPANLDSCLLILHDWSHDLLLTPEEIKKQRGIIHEEWRLRSSASQRILNRNLEKLYPGSRYGKRMPIGLMSVVDNFKPEELKAYYRKWYRPDLQGIVVVGDFDAAQMEAKVKKLFSDLPNPKNEAKYESYPVPDNNEPIYVIDKDKEQTVGVMEIMFKTEPMDRNMRGSQYFLMQNYFTALATSALNQRFSEMTQKPDCPFVQAGVDYGTYLLSKTCDALSVYIVPKPGKDAEAVKAVMAEIKRANKFGITETELMRADDEFLSNLEAVYNNRDKQKSSYYIPQYYRHFLEGNAIPSIETEYNLYKMISQQLRASKQLAPVVSQMVAGLTARTDTNFVFLAMYPEKDGVVVPTEAQMKAAVEAGMAENVTAYVDNVKNEPLITKLPKAGSVKKQEAADFGYTKWTLSNGAVVYFKKTDFNESQIIMSAQSAGGLNELNIKDPKTLVNAQLAADIVDGTGLGNFKQTELEKALAGKQASLSSSINNDTESLGGSSTPKDLRTLFEMLYLKFTAIGNDPEAYNNTLLSMKTQLENAEKVPETAFSDSIRTTIYGHDARIRTTEQKKADFALYDYQLMQKIYRERFNSPSDFTFFFTGNVDVDSLKQFCELYLASIPAAKKKEVRRDPKLELVKGQVTNKFVRSMETPKANIVILYHGSHPYSLKEAQIINAFGSVLDDRVLQSVREKANIAYSTQAGANASYGFHPQYSVQLYCPVKPANVDQALQLMNEAIKEIAEKGVTAEELDKVKKFEIKEYQESQKNNGYWQGLISAKTFWNQDGRTGYEAAVNGVTSQDIQNFAKNVLLKQSNKCAIIMMPESLHETE</sequence>
<organism evidence="12 13">
    <name type="scientific">Alloprevotella rava</name>
    <dbReference type="NCBI Taxonomy" id="671218"/>
    <lineage>
        <taxon>Bacteria</taxon>
        <taxon>Pseudomonadati</taxon>
        <taxon>Bacteroidota</taxon>
        <taxon>Bacteroidia</taxon>
        <taxon>Bacteroidales</taxon>
        <taxon>Prevotellaceae</taxon>
        <taxon>Alloprevotella</taxon>
    </lineage>
</organism>
<comment type="caution">
    <text evidence="12">The sequence shown here is derived from an EMBL/GenBank/DDBJ whole genome shotgun (WGS) entry which is preliminary data.</text>
</comment>
<evidence type="ECO:0000256" key="6">
    <source>
        <dbReference type="ARBA" id="ARBA00022833"/>
    </source>
</evidence>
<proteinExistence type="inferred from homology"/>
<evidence type="ECO:0000256" key="9">
    <source>
        <dbReference type="SAM" id="SignalP"/>
    </source>
</evidence>
<dbReference type="PANTHER" id="PTHR43690:SF34">
    <property type="entry name" value="ZINC PROTEASE PQQL-LIKE"/>
    <property type="match status" value="1"/>
</dbReference>
<feature type="domain" description="Peptidase M16 C-terminal" evidence="11">
    <location>
        <begin position="714"/>
        <end position="883"/>
    </location>
</feature>
<name>A0A7W5UV98_9BACT</name>
<evidence type="ECO:0000256" key="4">
    <source>
        <dbReference type="ARBA" id="ARBA00022723"/>
    </source>
</evidence>
<dbReference type="RefSeq" id="WP_183694843.1">
    <property type="nucleotide sequence ID" value="NZ_JACICA010000002.1"/>
</dbReference>
<evidence type="ECO:0000256" key="2">
    <source>
        <dbReference type="ARBA" id="ARBA00007261"/>
    </source>
</evidence>
<dbReference type="GO" id="GO:0004222">
    <property type="term" value="F:metalloendopeptidase activity"/>
    <property type="evidence" value="ECO:0007669"/>
    <property type="project" value="InterPro"/>
</dbReference>
<dbReference type="InterPro" id="IPR007863">
    <property type="entry name" value="Peptidase_M16_C"/>
</dbReference>
<dbReference type="Proteomes" id="UP000541425">
    <property type="component" value="Unassembled WGS sequence"/>
</dbReference>
<dbReference type="SUPFAM" id="SSF63411">
    <property type="entry name" value="LuxS/MPP-like metallohydrolase"/>
    <property type="match status" value="4"/>
</dbReference>
<keyword evidence="4" id="KW-0479">Metal-binding</keyword>
<evidence type="ECO:0000256" key="5">
    <source>
        <dbReference type="ARBA" id="ARBA00022801"/>
    </source>
</evidence>
<dbReference type="EC" id="3.4.24.-" evidence="12"/>
<dbReference type="Pfam" id="PF05193">
    <property type="entry name" value="Peptidase_M16_C"/>
    <property type="match status" value="2"/>
</dbReference>
<evidence type="ECO:0000259" key="11">
    <source>
        <dbReference type="Pfam" id="PF05193"/>
    </source>
</evidence>
<keyword evidence="3 12" id="KW-0645">Protease</keyword>
<keyword evidence="7" id="KW-0482">Metalloprotease</keyword>
<feature type="domain" description="Peptidase M16 N-terminal" evidence="10">
    <location>
        <begin position="55"/>
        <end position="187"/>
    </location>
</feature>
<evidence type="ECO:0000256" key="8">
    <source>
        <dbReference type="RuleBase" id="RU004447"/>
    </source>
</evidence>
<dbReference type="EMBL" id="JACICA010000002">
    <property type="protein sequence ID" value="MBB3702214.1"/>
    <property type="molecule type" value="Genomic_DNA"/>
</dbReference>
<dbReference type="PANTHER" id="PTHR43690">
    <property type="entry name" value="NARDILYSIN"/>
    <property type="match status" value="1"/>
</dbReference>
<accession>A0A7W5UV98</accession>
<keyword evidence="5 12" id="KW-0378">Hydrolase</keyword>
<feature type="domain" description="Peptidase M16 C-terminal" evidence="11">
    <location>
        <begin position="211"/>
        <end position="393"/>
    </location>
</feature>
<protein>
    <submittedName>
        <fullName evidence="12">Zinc protease</fullName>
        <ecNumber evidence="12">3.4.24.-</ecNumber>
    </submittedName>
</protein>
<evidence type="ECO:0000313" key="12">
    <source>
        <dbReference type="EMBL" id="MBB3702214.1"/>
    </source>
</evidence>
<reference evidence="12 13" key="1">
    <citation type="submission" date="2020-08" db="EMBL/GenBank/DDBJ databases">
        <title>Genomic Encyclopedia of Type Strains, Phase IV (KMG-IV): sequencing the most valuable type-strain genomes for metagenomic binning, comparative biology and taxonomic classification.</title>
        <authorList>
            <person name="Goeker M."/>
        </authorList>
    </citation>
    <scope>NUCLEOTIDE SEQUENCE [LARGE SCALE GENOMIC DNA]</scope>
    <source>
        <strain evidence="12 13">DSM 22548</strain>
    </source>
</reference>
<evidence type="ECO:0000256" key="7">
    <source>
        <dbReference type="ARBA" id="ARBA00023049"/>
    </source>
</evidence>
<dbReference type="PROSITE" id="PS00143">
    <property type="entry name" value="INSULINASE"/>
    <property type="match status" value="1"/>
</dbReference>
<evidence type="ECO:0000256" key="3">
    <source>
        <dbReference type="ARBA" id="ARBA00022670"/>
    </source>
</evidence>
<comment type="cofactor">
    <cofactor evidence="1">
        <name>Zn(2+)</name>
        <dbReference type="ChEBI" id="CHEBI:29105"/>
    </cofactor>
</comment>